<evidence type="ECO:0000313" key="2">
    <source>
        <dbReference type="EMBL" id="ROL52523.1"/>
    </source>
</evidence>
<dbReference type="AlphaFoldDB" id="A0A3N0Z2P3"/>
<protein>
    <submittedName>
        <fullName evidence="2">Putative E3 ubiquitin-protein ligase RNF217</fullName>
    </submittedName>
</protein>
<feature type="compositionally biased region" description="Polar residues" evidence="1">
    <location>
        <begin position="132"/>
        <end position="148"/>
    </location>
</feature>
<dbReference type="OrthoDB" id="10009520at2759"/>
<feature type="compositionally biased region" description="Polar residues" evidence="1">
    <location>
        <begin position="47"/>
        <end position="56"/>
    </location>
</feature>
<sequence length="332" mass="37157">MEDDSSVRVNVTAQNMPGYTGRDGESVHVSSGIRSTDFGQDVRSSETKVPSSSLSSKDVLEFHKHKREPGSNNKENNERENIRAVDILRRNFGSIKDPEDPKDLEKVGFGIKLNDLDHETDDERMQCSTKSLQQDMESNSRLGNTDGNHNIDLKSGEEYPSQSKEHVYCTVYCIANDNYRIPVEKTTNDHETTSSSSSSSSSSSPDELVLPPTDLPNSELDHDPYPEPFTVSDLMVSGINSSYNADNSLSVVLTCRICLDDKQIMPLHCCKKAVCEECLKRYIISQYEAEQDRVLWELNEAAGAIAQHTPHEQRNFYYATVAASAFPVMSMR</sequence>
<organism evidence="2 3">
    <name type="scientific">Anabarilius grahami</name>
    <name type="common">Kanglang fish</name>
    <name type="synonym">Barilius grahami</name>
    <dbReference type="NCBI Taxonomy" id="495550"/>
    <lineage>
        <taxon>Eukaryota</taxon>
        <taxon>Metazoa</taxon>
        <taxon>Chordata</taxon>
        <taxon>Craniata</taxon>
        <taxon>Vertebrata</taxon>
        <taxon>Euteleostomi</taxon>
        <taxon>Actinopterygii</taxon>
        <taxon>Neopterygii</taxon>
        <taxon>Teleostei</taxon>
        <taxon>Ostariophysi</taxon>
        <taxon>Cypriniformes</taxon>
        <taxon>Xenocyprididae</taxon>
        <taxon>Xenocypridinae</taxon>
        <taxon>Xenocypridinae incertae sedis</taxon>
        <taxon>Anabarilius</taxon>
    </lineage>
</organism>
<name>A0A3N0Z2P3_ANAGA</name>
<comment type="caution">
    <text evidence="2">The sequence shown here is derived from an EMBL/GenBank/DDBJ whole genome shotgun (WGS) entry which is preliminary data.</text>
</comment>
<evidence type="ECO:0000256" key="1">
    <source>
        <dbReference type="SAM" id="MobiDB-lite"/>
    </source>
</evidence>
<feature type="compositionally biased region" description="Polar residues" evidence="1">
    <location>
        <begin position="7"/>
        <end position="17"/>
    </location>
</feature>
<dbReference type="EMBL" id="RJVU01015592">
    <property type="protein sequence ID" value="ROL52523.1"/>
    <property type="molecule type" value="Genomic_DNA"/>
</dbReference>
<evidence type="ECO:0000313" key="3">
    <source>
        <dbReference type="Proteomes" id="UP000281406"/>
    </source>
</evidence>
<reference evidence="2 3" key="1">
    <citation type="submission" date="2018-10" db="EMBL/GenBank/DDBJ databases">
        <title>Genome assembly for a Yunnan-Guizhou Plateau 3E fish, Anabarilius grahami (Regan), and its evolutionary and genetic applications.</title>
        <authorList>
            <person name="Jiang W."/>
        </authorList>
    </citation>
    <scope>NUCLEOTIDE SEQUENCE [LARGE SCALE GENOMIC DNA]</scope>
    <source>
        <strain evidence="2">AG-KIZ</strain>
        <tissue evidence="2">Muscle</tissue>
    </source>
</reference>
<accession>A0A3N0Z2P3</accession>
<feature type="compositionally biased region" description="Basic and acidic residues" evidence="1">
    <location>
        <begin position="149"/>
        <end position="160"/>
    </location>
</feature>
<feature type="region of interest" description="Disordered" evidence="1">
    <location>
        <begin position="187"/>
        <end position="225"/>
    </location>
</feature>
<feature type="region of interest" description="Disordered" evidence="1">
    <location>
        <begin position="1"/>
        <end position="79"/>
    </location>
</feature>
<gene>
    <name evidence="2" type="ORF">DPX16_6207</name>
</gene>
<feature type="region of interest" description="Disordered" evidence="1">
    <location>
        <begin position="132"/>
        <end position="160"/>
    </location>
</feature>
<proteinExistence type="predicted"/>
<dbReference type="Proteomes" id="UP000281406">
    <property type="component" value="Unassembled WGS sequence"/>
</dbReference>
<feature type="compositionally biased region" description="Polar residues" evidence="1">
    <location>
        <begin position="28"/>
        <end position="38"/>
    </location>
</feature>
<feature type="compositionally biased region" description="Low complexity" evidence="1">
    <location>
        <begin position="194"/>
        <end position="204"/>
    </location>
</feature>
<keyword evidence="3" id="KW-1185">Reference proteome</keyword>